<accession>A0A1I6GP09</accession>
<evidence type="ECO:0000313" key="1">
    <source>
        <dbReference type="EMBL" id="SFR43861.1"/>
    </source>
</evidence>
<reference evidence="2" key="1">
    <citation type="submission" date="2016-10" db="EMBL/GenBank/DDBJ databases">
        <authorList>
            <person name="Varghese N."/>
            <person name="Submissions S."/>
        </authorList>
    </citation>
    <scope>NUCLEOTIDE SEQUENCE [LARGE SCALE GENOMIC DNA]</scope>
    <source>
        <strain evidence="2">DSM 26879</strain>
    </source>
</reference>
<name>A0A1I6GP09_9RHOB</name>
<evidence type="ECO:0000313" key="2">
    <source>
        <dbReference type="Proteomes" id="UP000199478"/>
    </source>
</evidence>
<dbReference type="AlphaFoldDB" id="A0A1I6GP09"/>
<keyword evidence="2" id="KW-1185">Reference proteome</keyword>
<gene>
    <name evidence="1" type="ORF">SAMN04488005_1961</name>
</gene>
<dbReference type="EMBL" id="FOYP01000001">
    <property type="protein sequence ID" value="SFR43861.1"/>
    <property type="molecule type" value="Genomic_DNA"/>
</dbReference>
<dbReference type="Proteomes" id="UP000199478">
    <property type="component" value="Unassembled WGS sequence"/>
</dbReference>
<organism evidence="1 2">
    <name type="scientific">Yoonia tamlensis</name>
    <dbReference type="NCBI Taxonomy" id="390270"/>
    <lineage>
        <taxon>Bacteria</taxon>
        <taxon>Pseudomonadati</taxon>
        <taxon>Pseudomonadota</taxon>
        <taxon>Alphaproteobacteria</taxon>
        <taxon>Rhodobacterales</taxon>
        <taxon>Paracoccaceae</taxon>
        <taxon>Yoonia</taxon>
    </lineage>
</organism>
<sequence>MTLPKGFCEGGGVWWFPDDCLQPYPAPREISGACIAKKRPTACCRRGVIPVGFGRTPLADALFGLAIKQHCPLQWEGNADTDASARPVVATFFDDDFCAGI</sequence>
<protein>
    <submittedName>
        <fullName evidence="1">Uncharacterized protein</fullName>
    </submittedName>
</protein>
<proteinExistence type="predicted"/>